<dbReference type="InterPro" id="IPR001240">
    <property type="entry name" value="PRAI_dom"/>
</dbReference>
<evidence type="ECO:0000256" key="6">
    <source>
        <dbReference type="ARBA" id="ARBA00022822"/>
    </source>
</evidence>
<comment type="catalytic activity">
    <reaction evidence="1 9">
        <text>N-(5-phospho-beta-D-ribosyl)anthranilate = 1-(2-carboxyphenylamino)-1-deoxy-D-ribulose 5-phosphate</text>
        <dbReference type="Rhea" id="RHEA:21540"/>
        <dbReference type="ChEBI" id="CHEBI:18277"/>
        <dbReference type="ChEBI" id="CHEBI:58613"/>
        <dbReference type="EC" id="5.3.1.24"/>
    </reaction>
</comment>
<comment type="caution">
    <text evidence="11">The sequence shown here is derived from an EMBL/GenBank/DDBJ whole genome shotgun (WGS) entry which is preliminary data.</text>
</comment>
<evidence type="ECO:0000313" key="12">
    <source>
        <dbReference type="Proteomes" id="UP000809910"/>
    </source>
</evidence>
<dbReference type="Proteomes" id="UP000809910">
    <property type="component" value="Unassembled WGS sequence"/>
</dbReference>
<reference evidence="11 12" key="1">
    <citation type="submission" date="2020-12" db="EMBL/GenBank/DDBJ databases">
        <title>WGS of Legionella: environmental sample.</title>
        <authorList>
            <person name="Cristino S."/>
            <person name="Girolamini L."/>
            <person name="Salaris S."/>
            <person name="Pascale M.R."/>
            <person name="Mazzotta M."/>
            <person name="Orsini M."/>
            <person name="Grottola A."/>
        </authorList>
    </citation>
    <scope>NUCLEOTIDE SEQUENCE [LARGE SCALE GENOMIC DNA]</scope>
    <source>
        <strain evidence="11 12">30cs62</strain>
    </source>
</reference>
<comment type="similarity">
    <text evidence="9">Belongs to the TrpF family.</text>
</comment>
<dbReference type="Gene3D" id="3.20.20.70">
    <property type="entry name" value="Aldolase class I"/>
    <property type="match status" value="1"/>
</dbReference>
<keyword evidence="7 9" id="KW-0057">Aromatic amino acid biosynthesis</keyword>
<dbReference type="InterPro" id="IPR044643">
    <property type="entry name" value="TrpF_fam"/>
</dbReference>
<dbReference type="RefSeq" id="WP_203111814.1">
    <property type="nucleotide sequence ID" value="NZ_JADOBG010000022.1"/>
</dbReference>
<dbReference type="Pfam" id="PF00697">
    <property type="entry name" value="PRAI"/>
    <property type="match status" value="1"/>
</dbReference>
<dbReference type="EC" id="5.3.1.24" evidence="3 9"/>
<dbReference type="NCBIfam" id="NF002298">
    <property type="entry name" value="PRK01222.1-4"/>
    <property type="match status" value="1"/>
</dbReference>
<gene>
    <name evidence="9" type="primary">trpF</name>
    <name evidence="11" type="ORF">I5282_09245</name>
</gene>
<dbReference type="HAMAP" id="MF_00135">
    <property type="entry name" value="PRAI"/>
    <property type="match status" value="1"/>
</dbReference>
<dbReference type="PANTHER" id="PTHR42894">
    <property type="entry name" value="N-(5'-PHOSPHORIBOSYL)ANTHRANILATE ISOMERASE"/>
    <property type="match status" value="1"/>
</dbReference>
<comment type="pathway">
    <text evidence="2 9">Amino-acid biosynthesis; L-tryptophan biosynthesis; L-tryptophan from chorismate: step 3/5.</text>
</comment>
<evidence type="ECO:0000256" key="1">
    <source>
        <dbReference type="ARBA" id="ARBA00001164"/>
    </source>
</evidence>
<accession>A0ABS1WBW3</accession>
<evidence type="ECO:0000256" key="7">
    <source>
        <dbReference type="ARBA" id="ARBA00023141"/>
    </source>
</evidence>
<evidence type="ECO:0000256" key="4">
    <source>
        <dbReference type="ARBA" id="ARBA00022272"/>
    </source>
</evidence>
<dbReference type="EMBL" id="JADWVN010000017">
    <property type="protein sequence ID" value="MBL7526755.1"/>
    <property type="molecule type" value="Genomic_DNA"/>
</dbReference>
<dbReference type="PANTHER" id="PTHR42894:SF1">
    <property type="entry name" value="N-(5'-PHOSPHORIBOSYL)ANTHRANILATE ISOMERASE"/>
    <property type="match status" value="1"/>
</dbReference>
<proteinExistence type="inferred from homology"/>
<keyword evidence="12" id="KW-1185">Reference proteome</keyword>
<dbReference type="InterPro" id="IPR013785">
    <property type="entry name" value="Aldolase_TIM"/>
</dbReference>
<name>A0ABS1WBW3_9GAMM</name>
<organism evidence="11 12">
    <name type="scientific">Legionella bononiensis</name>
    <dbReference type="NCBI Taxonomy" id="2793102"/>
    <lineage>
        <taxon>Bacteria</taxon>
        <taxon>Pseudomonadati</taxon>
        <taxon>Pseudomonadota</taxon>
        <taxon>Gammaproteobacteria</taxon>
        <taxon>Legionellales</taxon>
        <taxon>Legionellaceae</taxon>
        <taxon>Legionella</taxon>
    </lineage>
</organism>
<dbReference type="GO" id="GO:0004640">
    <property type="term" value="F:phosphoribosylanthranilate isomerase activity"/>
    <property type="evidence" value="ECO:0007669"/>
    <property type="project" value="UniProtKB-EC"/>
</dbReference>
<keyword evidence="5 9" id="KW-0028">Amino-acid biosynthesis</keyword>
<evidence type="ECO:0000256" key="3">
    <source>
        <dbReference type="ARBA" id="ARBA00012572"/>
    </source>
</evidence>
<evidence type="ECO:0000256" key="9">
    <source>
        <dbReference type="HAMAP-Rule" id="MF_00135"/>
    </source>
</evidence>
<evidence type="ECO:0000256" key="2">
    <source>
        <dbReference type="ARBA" id="ARBA00004664"/>
    </source>
</evidence>
<protein>
    <recommendedName>
        <fullName evidence="4 9">N-(5'-phosphoribosyl)anthranilate isomerase</fullName>
        <shortName evidence="9">PRAI</shortName>
        <ecNumber evidence="3 9">5.3.1.24</ecNumber>
    </recommendedName>
</protein>
<dbReference type="SUPFAM" id="SSF51366">
    <property type="entry name" value="Ribulose-phoshate binding barrel"/>
    <property type="match status" value="1"/>
</dbReference>
<dbReference type="InterPro" id="IPR011060">
    <property type="entry name" value="RibuloseP-bd_barrel"/>
</dbReference>
<feature type="domain" description="N-(5'phosphoribosyl) anthranilate isomerase (PRAI)" evidence="10">
    <location>
        <begin position="8"/>
        <end position="203"/>
    </location>
</feature>
<evidence type="ECO:0000256" key="8">
    <source>
        <dbReference type="ARBA" id="ARBA00023235"/>
    </source>
</evidence>
<evidence type="ECO:0000256" key="5">
    <source>
        <dbReference type="ARBA" id="ARBA00022605"/>
    </source>
</evidence>
<keyword evidence="6 9" id="KW-0822">Tryptophan biosynthesis</keyword>
<evidence type="ECO:0000313" key="11">
    <source>
        <dbReference type="EMBL" id="MBL7526755.1"/>
    </source>
</evidence>
<sequence>MNQTRIRVKMCGMTRNEDIAHAISLGVDAIGLIFYPKSSRYVSIEQAGILLKNLPPFIDAVAVLVNPDKSTVHQILDELPVTLLQFHGDESPEFCQEFKVPYIKAAHPKSSSHILHVADEFHSARAVLLDTATQSCRGGTGLTFNWNIIPDNLTKPYILAGGLNELNIMDAIKLHRPYAVDVCSGIEASPGVKDYQKMSRFMKALWGKE</sequence>
<evidence type="ECO:0000259" key="10">
    <source>
        <dbReference type="Pfam" id="PF00697"/>
    </source>
</evidence>
<keyword evidence="8 9" id="KW-0413">Isomerase</keyword>
<dbReference type="CDD" id="cd00405">
    <property type="entry name" value="PRAI"/>
    <property type="match status" value="1"/>
</dbReference>